<dbReference type="EMBL" id="JAEMHK010000003">
    <property type="protein sequence ID" value="MBJ6799727.1"/>
    <property type="molecule type" value="Genomic_DNA"/>
</dbReference>
<protein>
    <submittedName>
        <fullName evidence="2">YheU family protein</fullName>
    </submittedName>
</protein>
<dbReference type="InterPro" id="IPR036685">
    <property type="entry name" value="YehU-like_sf"/>
</dbReference>
<name>A0ABS0YPN2_9BACT</name>
<dbReference type="SUPFAM" id="SSF118001">
    <property type="entry name" value="YehU-like"/>
    <property type="match status" value="1"/>
</dbReference>
<keyword evidence="3" id="KW-1185">Reference proteome</keyword>
<dbReference type="Pfam" id="PF06794">
    <property type="entry name" value="UPF0270"/>
    <property type="match status" value="1"/>
</dbReference>
<organism evidence="2 3">
    <name type="scientific">Geomonas propionica</name>
    <dbReference type="NCBI Taxonomy" id="2798582"/>
    <lineage>
        <taxon>Bacteria</taxon>
        <taxon>Pseudomonadati</taxon>
        <taxon>Thermodesulfobacteriota</taxon>
        <taxon>Desulfuromonadia</taxon>
        <taxon>Geobacterales</taxon>
        <taxon>Geobacteraceae</taxon>
        <taxon>Geomonas</taxon>
    </lineage>
</organism>
<proteinExistence type="inferred from homology"/>
<gene>
    <name evidence="2" type="ORF">JFN90_06205</name>
</gene>
<dbReference type="Proteomes" id="UP000641025">
    <property type="component" value="Unassembled WGS sequence"/>
</dbReference>
<accession>A0ABS0YPN2</accession>
<comment type="caution">
    <text evidence="2">The sequence shown here is derived from an EMBL/GenBank/DDBJ whole genome shotgun (WGS) entry which is preliminary data.</text>
</comment>
<dbReference type="Gene3D" id="1.10.10.610">
    <property type="entry name" value="YehU-like"/>
    <property type="match status" value="1"/>
</dbReference>
<dbReference type="RefSeq" id="WP_199394229.1">
    <property type="nucleotide sequence ID" value="NZ_JAEMHK010000003.1"/>
</dbReference>
<evidence type="ECO:0000256" key="1">
    <source>
        <dbReference type="ARBA" id="ARBA00006450"/>
    </source>
</evidence>
<reference evidence="2 3" key="1">
    <citation type="submission" date="2020-12" db="EMBL/GenBank/DDBJ databases">
        <title>Geomonas sp. Red259, isolated from paddy soil.</title>
        <authorList>
            <person name="Xu Z."/>
            <person name="Zhang Z."/>
            <person name="Masuda Y."/>
            <person name="Itoh H."/>
            <person name="Senoo K."/>
        </authorList>
    </citation>
    <scope>NUCLEOTIDE SEQUENCE [LARGE SCALE GENOMIC DNA]</scope>
    <source>
        <strain evidence="2 3">Red259</strain>
    </source>
</reference>
<evidence type="ECO:0000313" key="2">
    <source>
        <dbReference type="EMBL" id="MBJ6799727.1"/>
    </source>
</evidence>
<dbReference type="InterPro" id="IPR010648">
    <property type="entry name" value="UPF0270"/>
</dbReference>
<evidence type="ECO:0000313" key="3">
    <source>
        <dbReference type="Proteomes" id="UP000641025"/>
    </source>
</evidence>
<comment type="similarity">
    <text evidence="1">Belongs to the UPF0270 family.</text>
</comment>
<sequence length="78" mass="9004">MKDMDESTGMVEVPWDRLNPDTLRNVVSEFVTRDWEEIGLCSYTLDEKIEQVLTQLKTRRAALVYDPLSNTCNIIPTV</sequence>